<protein>
    <recommendedName>
        <fullName evidence="4">TIGR04206 family protein</fullName>
    </recommendedName>
</protein>
<evidence type="ECO:0000313" key="2">
    <source>
        <dbReference type="EMBL" id="MFC7204093.1"/>
    </source>
</evidence>
<evidence type="ECO:0000313" key="3">
    <source>
        <dbReference type="Proteomes" id="UP001596481"/>
    </source>
</evidence>
<keyword evidence="3" id="KW-1185">Reference proteome</keyword>
<organism evidence="2 3">
    <name type="scientific">Haloferax namakaokahaiae</name>
    <dbReference type="NCBI Taxonomy" id="1748331"/>
    <lineage>
        <taxon>Archaea</taxon>
        <taxon>Methanobacteriati</taxon>
        <taxon>Methanobacteriota</taxon>
        <taxon>Stenosarchaea group</taxon>
        <taxon>Halobacteria</taxon>
        <taxon>Halobacteriales</taxon>
        <taxon>Haloferacaceae</taxon>
        <taxon>Haloferax</taxon>
    </lineage>
</organism>
<dbReference type="InterPro" id="IPR055971">
    <property type="entry name" value="DUF7549"/>
</dbReference>
<dbReference type="AlphaFoldDB" id="A0ABD5ZFX2"/>
<comment type="caution">
    <text evidence="2">The sequence shown here is derived from an EMBL/GenBank/DDBJ whole genome shotgun (WGS) entry which is preliminary data.</text>
</comment>
<keyword evidence="1" id="KW-0472">Membrane</keyword>
<feature type="transmembrane region" description="Helical" evidence="1">
    <location>
        <begin position="81"/>
        <end position="103"/>
    </location>
</feature>
<evidence type="ECO:0000256" key="1">
    <source>
        <dbReference type="SAM" id="Phobius"/>
    </source>
</evidence>
<gene>
    <name evidence="2" type="ORF">ACFQJC_11250</name>
</gene>
<feature type="transmembrane region" description="Helical" evidence="1">
    <location>
        <begin position="144"/>
        <end position="164"/>
    </location>
</feature>
<accession>A0ABD5ZFX2</accession>
<feature type="transmembrane region" description="Helical" evidence="1">
    <location>
        <begin position="115"/>
        <end position="138"/>
    </location>
</feature>
<dbReference type="Pfam" id="PF24417">
    <property type="entry name" value="DUF7549"/>
    <property type="match status" value="1"/>
</dbReference>
<proteinExistence type="predicted"/>
<dbReference type="RefSeq" id="WP_390223504.1">
    <property type="nucleotide sequence ID" value="NZ_JBHTAA010000005.1"/>
</dbReference>
<reference evidence="2 3" key="1">
    <citation type="journal article" date="2019" name="Int. J. Syst. Evol. Microbiol.">
        <title>The Global Catalogue of Microorganisms (GCM) 10K type strain sequencing project: providing services to taxonomists for standard genome sequencing and annotation.</title>
        <authorList>
            <consortium name="The Broad Institute Genomics Platform"/>
            <consortium name="The Broad Institute Genome Sequencing Center for Infectious Disease"/>
            <person name="Wu L."/>
            <person name="Ma J."/>
        </authorList>
    </citation>
    <scope>NUCLEOTIDE SEQUENCE [LARGE SCALE GENOMIC DNA]</scope>
    <source>
        <strain evidence="2 3">DSM 29988</strain>
    </source>
</reference>
<evidence type="ECO:0008006" key="4">
    <source>
        <dbReference type="Google" id="ProtNLM"/>
    </source>
</evidence>
<name>A0ABD5ZFX2_9EURY</name>
<dbReference type="Proteomes" id="UP001596481">
    <property type="component" value="Unassembled WGS sequence"/>
</dbReference>
<keyword evidence="1" id="KW-1133">Transmembrane helix</keyword>
<dbReference type="EMBL" id="JBHTAA010000005">
    <property type="protein sequence ID" value="MFC7204093.1"/>
    <property type="molecule type" value="Genomic_DNA"/>
</dbReference>
<keyword evidence="1" id="KW-0812">Transmembrane</keyword>
<sequence length="168" mass="17883">MVWVRSEYAGALSVISAWLCALIPWNVTYSSGVAGGSLLFVRFPFFQVRYAWGIDIAQRVAISNPVSALSLQASQSIAVAYQAWVVGAAVLAIAVLFSFVYYAREAEVEAGPLDPVRLMGGLLGLTGVILSAATYLLVTRGFPGIPLPLGVLVCFVLSGVLLTVERTE</sequence>